<dbReference type="Proteomes" id="UP000613974">
    <property type="component" value="Unassembled WGS sequence"/>
</dbReference>
<protein>
    <recommendedName>
        <fullName evidence="4">Lipoprotein</fullName>
    </recommendedName>
</protein>
<sequence>MGHLLLWMVLLSAALGTGCTAFASSGTGRLWRVDAVELRRQQRFKDVLSCHVDAIRLARRQGAAQVERTAGVSAYPGADPLQIAHEPYWPLCSPVGRVMPTPGDEGPGSR</sequence>
<keyword evidence="1" id="KW-0732">Signal</keyword>
<organism evidence="2 3">
    <name type="scientific">Streptomyces nojiriensis</name>
    <dbReference type="NCBI Taxonomy" id="66374"/>
    <lineage>
        <taxon>Bacteria</taxon>
        <taxon>Bacillati</taxon>
        <taxon>Actinomycetota</taxon>
        <taxon>Actinomycetes</taxon>
        <taxon>Kitasatosporales</taxon>
        <taxon>Streptomycetaceae</taxon>
        <taxon>Streptomyces</taxon>
    </lineage>
</organism>
<evidence type="ECO:0000313" key="2">
    <source>
        <dbReference type="EMBL" id="GHI69115.1"/>
    </source>
</evidence>
<gene>
    <name evidence="2" type="ORF">Snoj_30330</name>
</gene>
<evidence type="ECO:0000256" key="1">
    <source>
        <dbReference type="SAM" id="SignalP"/>
    </source>
</evidence>
<feature type="signal peptide" evidence="1">
    <location>
        <begin position="1"/>
        <end position="23"/>
    </location>
</feature>
<keyword evidence="3" id="KW-1185">Reference proteome</keyword>
<dbReference type="EMBL" id="BNEC01000005">
    <property type="protein sequence ID" value="GHI69115.1"/>
    <property type="molecule type" value="Genomic_DNA"/>
</dbReference>
<comment type="caution">
    <text evidence="2">The sequence shown here is derived from an EMBL/GenBank/DDBJ whole genome shotgun (WGS) entry which is preliminary data.</text>
</comment>
<accession>A0ABQ3SLV4</accession>
<reference evidence="3" key="1">
    <citation type="submission" date="2023-07" db="EMBL/GenBank/DDBJ databases">
        <title>Whole genome shotgun sequence of Streptomyces nojiriensis NBRC 13794.</title>
        <authorList>
            <person name="Komaki H."/>
            <person name="Tamura T."/>
        </authorList>
    </citation>
    <scope>NUCLEOTIDE SEQUENCE [LARGE SCALE GENOMIC DNA]</scope>
    <source>
        <strain evidence="3">NBRC 13794</strain>
    </source>
</reference>
<proteinExistence type="predicted"/>
<dbReference type="RefSeq" id="WP_189743367.1">
    <property type="nucleotide sequence ID" value="NZ_BMRL01000013.1"/>
</dbReference>
<feature type="chain" id="PRO_5045747859" description="Lipoprotein" evidence="1">
    <location>
        <begin position="24"/>
        <end position="110"/>
    </location>
</feature>
<evidence type="ECO:0000313" key="3">
    <source>
        <dbReference type="Proteomes" id="UP000613974"/>
    </source>
</evidence>
<name>A0ABQ3SLV4_9ACTN</name>
<dbReference type="GeneID" id="95587413"/>
<evidence type="ECO:0008006" key="4">
    <source>
        <dbReference type="Google" id="ProtNLM"/>
    </source>
</evidence>